<protein>
    <recommendedName>
        <fullName evidence="11">Na(+)/H(+) antiporter subunit F</fullName>
    </recommendedName>
</protein>
<keyword evidence="6 8" id="KW-1133">Transmembrane helix</keyword>
<evidence type="ECO:0000256" key="8">
    <source>
        <dbReference type="SAM" id="Phobius"/>
    </source>
</evidence>
<dbReference type="NCBIfam" id="NF004812">
    <property type="entry name" value="PRK06161.1"/>
    <property type="match status" value="1"/>
</dbReference>
<evidence type="ECO:0000256" key="1">
    <source>
        <dbReference type="ARBA" id="ARBA00004651"/>
    </source>
</evidence>
<dbReference type="AlphaFoldDB" id="A0A3B0MAF8"/>
<evidence type="ECO:0008006" key="11">
    <source>
        <dbReference type="Google" id="ProtNLM"/>
    </source>
</evidence>
<evidence type="ECO:0000256" key="6">
    <source>
        <dbReference type="ARBA" id="ARBA00022989"/>
    </source>
</evidence>
<feature type="transmembrane region" description="Helical" evidence="8">
    <location>
        <begin position="6"/>
        <end position="26"/>
    </location>
</feature>
<evidence type="ECO:0000256" key="3">
    <source>
        <dbReference type="ARBA" id="ARBA00022448"/>
    </source>
</evidence>
<keyword evidence="5 8" id="KW-0812">Transmembrane</keyword>
<accession>A0A3B0MAF8</accession>
<keyword evidence="7 8" id="KW-0472">Membrane</keyword>
<keyword evidence="10" id="KW-1185">Reference proteome</keyword>
<reference evidence="10" key="1">
    <citation type="submission" date="2018-08" db="EMBL/GenBank/DDBJ databases">
        <authorList>
            <person name="Rodrigo-Torres L."/>
            <person name="Arahal R. D."/>
            <person name="Lucena T."/>
        </authorList>
    </citation>
    <scope>NUCLEOTIDE SEQUENCE [LARGE SCALE GENOMIC DNA]</scope>
    <source>
        <strain evidence="10">CECT 7235</strain>
    </source>
</reference>
<feature type="transmembrane region" description="Helical" evidence="8">
    <location>
        <begin position="61"/>
        <end position="84"/>
    </location>
</feature>
<dbReference type="PANTHER" id="PTHR34702:SF1">
    <property type="entry name" value="NA(+)_H(+) ANTIPORTER SUBUNIT F"/>
    <property type="match status" value="1"/>
</dbReference>
<dbReference type="GO" id="GO:0015385">
    <property type="term" value="F:sodium:proton antiporter activity"/>
    <property type="evidence" value="ECO:0007669"/>
    <property type="project" value="TreeGrafter"/>
</dbReference>
<evidence type="ECO:0000256" key="7">
    <source>
        <dbReference type="ARBA" id="ARBA00023136"/>
    </source>
</evidence>
<evidence type="ECO:0000313" key="9">
    <source>
        <dbReference type="EMBL" id="SUZ32915.1"/>
    </source>
</evidence>
<keyword evidence="3" id="KW-0813">Transport</keyword>
<dbReference type="Proteomes" id="UP000272908">
    <property type="component" value="Unassembled WGS sequence"/>
</dbReference>
<comment type="subcellular location">
    <subcellularLocation>
        <location evidence="1">Cell membrane</location>
        <topology evidence="1">Multi-pass membrane protein</topology>
    </subcellularLocation>
</comment>
<name>A0A3B0MAF8_9RHOB</name>
<organism evidence="9 10">
    <name type="scientific">Roseinatronobacter ekhonensis</name>
    <dbReference type="NCBI Taxonomy" id="254356"/>
    <lineage>
        <taxon>Bacteria</taxon>
        <taxon>Pseudomonadati</taxon>
        <taxon>Pseudomonadota</taxon>
        <taxon>Alphaproteobacteria</taxon>
        <taxon>Rhodobacterales</taxon>
        <taxon>Paracoccaceae</taxon>
        <taxon>Roseinatronobacter</taxon>
    </lineage>
</organism>
<comment type="similarity">
    <text evidence="2">Belongs to the CPA3 antiporters (TC 2.A.63) subunit F family.</text>
</comment>
<dbReference type="PANTHER" id="PTHR34702">
    <property type="entry name" value="NA(+)/H(+) ANTIPORTER SUBUNIT F1"/>
    <property type="match status" value="1"/>
</dbReference>
<evidence type="ECO:0000256" key="2">
    <source>
        <dbReference type="ARBA" id="ARBA00009212"/>
    </source>
</evidence>
<sequence>MILTYALTFAAACFGLGLLMNLWFLVRAGNPGDKILALDTMVVNVIALIVLYGIAFGTGVFFEAAMLFAMMGFISTVAYCRYILRGNIIE</sequence>
<gene>
    <name evidence="9" type="ORF">ROE7235_02680</name>
</gene>
<feature type="transmembrane region" description="Helical" evidence="8">
    <location>
        <begin position="35"/>
        <end position="55"/>
    </location>
</feature>
<evidence type="ECO:0000256" key="5">
    <source>
        <dbReference type="ARBA" id="ARBA00022692"/>
    </source>
</evidence>
<dbReference type="Pfam" id="PF04066">
    <property type="entry name" value="MrpF_PhaF"/>
    <property type="match status" value="1"/>
</dbReference>
<evidence type="ECO:0000256" key="4">
    <source>
        <dbReference type="ARBA" id="ARBA00022475"/>
    </source>
</evidence>
<dbReference type="EMBL" id="UIHC01000031">
    <property type="protein sequence ID" value="SUZ32915.1"/>
    <property type="molecule type" value="Genomic_DNA"/>
</dbReference>
<keyword evidence="4" id="KW-1003">Cell membrane</keyword>
<dbReference type="InterPro" id="IPR007208">
    <property type="entry name" value="MrpF/PhaF-like"/>
</dbReference>
<evidence type="ECO:0000313" key="10">
    <source>
        <dbReference type="Proteomes" id="UP000272908"/>
    </source>
</evidence>
<proteinExistence type="inferred from homology"/>
<dbReference type="GO" id="GO:0005886">
    <property type="term" value="C:plasma membrane"/>
    <property type="evidence" value="ECO:0007669"/>
    <property type="project" value="UniProtKB-SubCell"/>
</dbReference>